<dbReference type="AlphaFoldDB" id="A0ABC8TZV5"/>
<gene>
    <name evidence="1" type="ORF">ILEXP_LOCUS44832</name>
</gene>
<proteinExistence type="predicted"/>
<evidence type="ECO:0000313" key="2">
    <source>
        <dbReference type="Proteomes" id="UP001642360"/>
    </source>
</evidence>
<evidence type="ECO:0000313" key="1">
    <source>
        <dbReference type="EMBL" id="CAK9175039.1"/>
    </source>
</evidence>
<reference evidence="1 2" key="1">
    <citation type="submission" date="2024-02" db="EMBL/GenBank/DDBJ databases">
        <authorList>
            <person name="Vignale AGUSTIN F."/>
            <person name="Sosa J E."/>
            <person name="Modenutti C."/>
        </authorList>
    </citation>
    <scope>NUCLEOTIDE SEQUENCE [LARGE SCALE GENOMIC DNA]</scope>
</reference>
<comment type="caution">
    <text evidence="1">The sequence shown here is derived from an EMBL/GenBank/DDBJ whole genome shotgun (WGS) entry which is preliminary data.</text>
</comment>
<name>A0ABC8TZV5_9AQUA</name>
<dbReference type="EMBL" id="CAUOFW020006514">
    <property type="protein sequence ID" value="CAK9175039.1"/>
    <property type="molecule type" value="Genomic_DNA"/>
</dbReference>
<dbReference type="Proteomes" id="UP001642360">
    <property type="component" value="Unassembled WGS sequence"/>
</dbReference>
<protein>
    <submittedName>
        <fullName evidence="1">Uncharacterized protein</fullName>
    </submittedName>
</protein>
<sequence length="102" mass="11364">MDNNGQGKAQLYSKLADSTFLVDHEYDCAGNSGSAMNDDRGLHCTKEPPDKGFHYDNEVTTNLACVRIDSIEMDLQVEVHTHSGIVTRSKSRKQSLLQISYD</sequence>
<accession>A0ABC8TZV5</accession>
<keyword evidence="2" id="KW-1185">Reference proteome</keyword>
<organism evidence="1 2">
    <name type="scientific">Ilex paraguariensis</name>
    <name type="common">yerba mate</name>
    <dbReference type="NCBI Taxonomy" id="185542"/>
    <lineage>
        <taxon>Eukaryota</taxon>
        <taxon>Viridiplantae</taxon>
        <taxon>Streptophyta</taxon>
        <taxon>Embryophyta</taxon>
        <taxon>Tracheophyta</taxon>
        <taxon>Spermatophyta</taxon>
        <taxon>Magnoliopsida</taxon>
        <taxon>eudicotyledons</taxon>
        <taxon>Gunneridae</taxon>
        <taxon>Pentapetalae</taxon>
        <taxon>asterids</taxon>
        <taxon>campanulids</taxon>
        <taxon>Aquifoliales</taxon>
        <taxon>Aquifoliaceae</taxon>
        <taxon>Ilex</taxon>
    </lineage>
</organism>